<dbReference type="PANTHER" id="PTHR19143:SF394">
    <property type="entry name" value="ANGIOPOIETIN-RELATED PROTEIN 3-LIKE"/>
    <property type="match status" value="1"/>
</dbReference>
<gene>
    <name evidence="2" type="ORF">DPMN_129882</name>
</gene>
<organism evidence="2 3">
    <name type="scientific">Dreissena polymorpha</name>
    <name type="common">Zebra mussel</name>
    <name type="synonym">Mytilus polymorpha</name>
    <dbReference type="NCBI Taxonomy" id="45954"/>
    <lineage>
        <taxon>Eukaryota</taxon>
        <taxon>Metazoa</taxon>
        <taxon>Spiralia</taxon>
        <taxon>Lophotrochozoa</taxon>
        <taxon>Mollusca</taxon>
        <taxon>Bivalvia</taxon>
        <taxon>Autobranchia</taxon>
        <taxon>Heteroconchia</taxon>
        <taxon>Euheterodonta</taxon>
        <taxon>Imparidentia</taxon>
        <taxon>Neoheterodontei</taxon>
        <taxon>Myida</taxon>
        <taxon>Dreissenoidea</taxon>
        <taxon>Dreissenidae</taxon>
        <taxon>Dreissena</taxon>
    </lineage>
</organism>
<dbReference type="AlphaFoldDB" id="A0A9D4H6K6"/>
<dbReference type="PANTHER" id="PTHR19143">
    <property type="entry name" value="FIBRINOGEN/TENASCIN/ANGIOPOEITIN"/>
    <property type="match status" value="1"/>
</dbReference>
<comment type="caution">
    <text evidence="2">The sequence shown here is derived from an EMBL/GenBank/DDBJ whole genome shotgun (WGS) entry which is preliminary data.</text>
</comment>
<dbReference type="EMBL" id="JAIWYP010000005">
    <property type="protein sequence ID" value="KAH3827936.1"/>
    <property type="molecule type" value="Genomic_DNA"/>
</dbReference>
<accession>A0A9D4H6K6</accession>
<sequence length="121" mass="14075">MQDCNNMIQTLVWNHFSLGSPESQYRLYVNGYASSNMLLKDLCKNNGRPFSTFDRPDADNCALQLRTGWWYNYCTDTLPTGKYDLCGPYTPPGGFYDGLFYNDWLGRGYSLKYFRMVLAHF</sequence>
<dbReference type="InterPro" id="IPR050373">
    <property type="entry name" value="Fibrinogen_C-term_domain"/>
</dbReference>
<reference evidence="2" key="2">
    <citation type="submission" date="2020-11" db="EMBL/GenBank/DDBJ databases">
        <authorList>
            <person name="McCartney M.A."/>
            <person name="Auch B."/>
            <person name="Kono T."/>
            <person name="Mallez S."/>
            <person name="Becker A."/>
            <person name="Gohl D.M."/>
            <person name="Silverstein K.A.T."/>
            <person name="Koren S."/>
            <person name="Bechman K.B."/>
            <person name="Herman A."/>
            <person name="Abrahante J.E."/>
            <person name="Garbe J."/>
        </authorList>
    </citation>
    <scope>NUCLEOTIDE SEQUENCE</scope>
    <source>
        <strain evidence="2">Duluth1</strain>
        <tissue evidence="2">Whole animal</tissue>
    </source>
</reference>
<evidence type="ECO:0000259" key="1">
    <source>
        <dbReference type="PROSITE" id="PS51406"/>
    </source>
</evidence>
<reference evidence="2" key="1">
    <citation type="journal article" date="2019" name="bioRxiv">
        <title>The Genome of the Zebra Mussel, Dreissena polymorpha: A Resource for Invasive Species Research.</title>
        <authorList>
            <person name="McCartney M.A."/>
            <person name="Auch B."/>
            <person name="Kono T."/>
            <person name="Mallez S."/>
            <person name="Zhang Y."/>
            <person name="Obille A."/>
            <person name="Becker A."/>
            <person name="Abrahante J.E."/>
            <person name="Garbe J."/>
            <person name="Badalamenti J.P."/>
            <person name="Herman A."/>
            <person name="Mangelson H."/>
            <person name="Liachko I."/>
            <person name="Sullivan S."/>
            <person name="Sone E.D."/>
            <person name="Koren S."/>
            <person name="Silverstein K.A.T."/>
            <person name="Beckman K.B."/>
            <person name="Gohl D.M."/>
        </authorList>
    </citation>
    <scope>NUCLEOTIDE SEQUENCE</scope>
    <source>
        <strain evidence="2">Duluth1</strain>
        <tissue evidence="2">Whole animal</tissue>
    </source>
</reference>
<feature type="domain" description="Fibrinogen C-terminal" evidence="1">
    <location>
        <begin position="1"/>
        <end position="121"/>
    </location>
</feature>
<dbReference type="InterPro" id="IPR036056">
    <property type="entry name" value="Fibrinogen-like_C"/>
</dbReference>
<evidence type="ECO:0000313" key="2">
    <source>
        <dbReference type="EMBL" id="KAH3827936.1"/>
    </source>
</evidence>
<dbReference type="InterPro" id="IPR002181">
    <property type="entry name" value="Fibrinogen_a/b/g_C_dom"/>
</dbReference>
<name>A0A9D4H6K6_DREPO</name>
<dbReference type="Pfam" id="PF00147">
    <property type="entry name" value="Fibrinogen_C"/>
    <property type="match status" value="1"/>
</dbReference>
<dbReference type="GO" id="GO:0005615">
    <property type="term" value="C:extracellular space"/>
    <property type="evidence" value="ECO:0007669"/>
    <property type="project" value="TreeGrafter"/>
</dbReference>
<dbReference type="InterPro" id="IPR014716">
    <property type="entry name" value="Fibrinogen_a/b/g_C_1"/>
</dbReference>
<dbReference type="PROSITE" id="PS51406">
    <property type="entry name" value="FIBRINOGEN_C_2"/>
    <property type="match status" value="1"/>
</dbReference>
<dbReference type="SUPFAM" id="SSF56496">
    <property type="entry name" value="Fibrinogen C-terminal domain-like"/>
    <property type="match status" value="1"/>
</dbReference>
<protein>
    <recommendedName>
        <fullName evidence="1">Fibrinogen C-terminal domain-containing protein</fullName>
    </recommendedName>
</protein>
<keyword evidence="3" id="KW-1185">Reference proteome</keyword>
<evidence type="ECO:0000313" key="3">
    <source>
        <dbReference type="Proteomes" id="UP000828390"/>
    </source>
</evidence>
<dbReference type="Proteomes" id="UP000828390">
    <property type="component" value="Unassembled WGS sequence"/>
</dbReference>
<dbReference type="Gene3D" id="3.90.215.10">
    <property type="entry name" value="Gamma Fibrinogen, chain A, domain 1"/>
    <property type="match status" value="1"/>
</dbReference>
<proteinExistence type="predicted"/>